<dbReference type="InterPro" id="IPR051599">
    <property type="entry name" value="Cell_Envelope_Assoc"/>
</dbReference>
<name>A0A239HL41_9BURK</name>
<organism evidence="2 3">
    <name type="scientific">Noviherbaspirillum humi</name>
    <dbReference type="NCBI Taxonomy" id="1688639"/>
    <lineage>
        <taxon>Bacteria</taxon>
        <taxon>Pseudomonadati</taxon>
        <taxon>Pseudomonadota</taxon>
        <taxon>Betaproteobacteria</taxon>
        <taxon>Burkholderiales</taxon>
        <taxon>Oxalobacteraceae</taxon>
        <taxon>Noviherbaspirillum</taxon>
    </lineage>
</organism>
<accession>A0A239HL41</accession>
<dbReference type="PANTHER" id="PTHR30336:SF4">
    <property type="entry name" value="ENVELOPE BIOGENESIS FACTOR ELYC"/>
    <property type="match status" value="1"/>
</dbReference>
<dbReference type="EMBL" id="FZOT01000007">
    <property type="protein sequence ID" value="SNS82057.1"/>
    <property type="molecule type" value="Genomic_DNA"/>
</dbReference>
<dbReference type="PANTHER" id="PTHR30336">
    <property type="entry name" value="INNER MEMBRANE PROTEIN, PROBABLE PERMEASE"/>
    <property type="match status" value="1"/>
</dbReference>
<gene>
    <name evidence="2" type="ORF">SAMN06265795_10746</name>
</gene>
<dbReference type="CDD" id="cd06259">
    <property type="entry name" value="YdcF-like"/>
    <property type="match status" value="1"/>
</dbReference>
<reference evidence="2 3" key="1">
    <citation type="submission" date="2017-06" db="EMBL/GenBank/DDBJ databases">
        <authorList>
            <person name="Kim H.J."/>
            <person name="Triplett B.A."/>
        </authorList>
    </citation>
    <scope>NUCLEOTIDE SEQUENCE [LARGE SCALE GENOMIC DNA]</scope>
    <source>
        <strain evidence="2 3">U15</strain>
    </source>
</reference>
<evidence type="ECO:0000313" key="3">
    <source>
        <dbReference type="Proteomes" id="UP000198284"/>
    </source>
</evidence>
<proteinExistence type="predicted"/>
<evidence type="ECO:0000259" key="1">
    <source>
        <dbReference type="Pfam" id="PF02698"/>
    </source>
</evidence>
<sequence length="217" mass="23833">MLATAAAIGLYFLCTGLGAYLLVRPLELRANALRETTNTGAQAIVVLAAGRYAYAPEFGGEEIPDYVALARLHYAAKLYHDTGLPILVSGGNGSSDGQLKPKAVAMAKSLQQQFTIPVKWVEPASETTAENAIYSARMLKPEGIRRILLVTDAMHMTRSEQRFRAAGFDVVPAPTIFFSEAKLNLFDLLPTAENLWQSYYATYEWMALIRDELADLV</sequence>
<dbReference type="GO" id="GO:0043164">
    <property type="term" value="P:Gram-negative-bacterium-type cell wall biogenesis"/>
    <property type="evidence" value="ECO:0007669"/>
    <property type="project" value="TreeGrafter"/>
</dbReference>
<protein>
    <submittedName>
        <fullName evidence="2">Uncharacterized SAM-binding protein YcdF, DUF218 family</fullName>
    </submittedName>
</protein>
<dbReference type="InterPro" id="IPR003848">
    <property type="entry name" value="DUF218"/>
</dbReference>
<evidence type="ECO:0000313" key="2">
    <source>
        <dbReference type="EMBL" id="SNS82057.1"/>
    </source>
</evidence>
<dbReference type="GO" id="GO:0005886">
    <property type="term" value="C:plasma membrane"/>
    <property type="evidence" value="ECO:0007669"/>
    <property type="project" value="TreeGrafter"/>
</dbReference>
<dbReference type="Proteomes" id="UP000198284">
    <property type="component" value="Unassembled WGS sequence"/>
</dbReference>
<dbReference type="Gene3D" id="3.40.50.620">
    <property type="entry name" value="HUPs"/>
    <property type="match status" value="1"/>
</dbReference>
<dbReference type="Pfam" id="PF02698">
    <property type="entry name" value="DUF218"/>
    <property type="match status" value="1"/>
</dbReference>
<dbReference type="InterPro" id="IPR014729">
    <property type="entry name" value="Rossmann-like_a/b/a_fold"/>
</dbReference>
<dbReference type="AlphaFoldDB" id="A0A239HL41"/>
<feature type="domain" description="DUF218" evidence="1">
    <location>
        <begin position="42"/>
        <end position="207"/>
    </location>
</feature>
<dbReference type="GO" id="GO:0000270">
    <property type="term" value="P:peptidoglycan metabolic process"/>
    <property type="evidence" value="ECO:0007669"/>
    <property type="project" value="TreeGrafter"/>
</dbReference>
<keyword evidence="3" id="KW-1185">Reference proteome</keyword>